<dbReference type="InterPro" id="IPR012394">
    <property type="entry name" value="Aldehyde_DH_NAD(P)"/>
</dbReference>
<accession>A9BDY9</accession>
<dbReference type="CDD" id="cd07087">
    <property type="entry name" value="ALDH_F3-13-14_CALDH-like"/>
    <property type="match status" value="1"/>
</dbReference>
<feature type="active site" evidence="6">
    <location>
        <position position="233"/>
    </location>
</feature>
<dbReference type="GO" id="GO:0005737">
    <property type="term" value="C:cytoplasm"/>
    <property type="evidence" value="ECO:0007669"/>
    <property type="project" value="TreeGrafter"/>
</dbReference>
<name>A9BDY9_PROM4</name>
<dbReference type="OrthoDB" id="9762913at2"/>
<dbReference type="PIRSF" id="PIRSF036492">
    <property type="entry name" value="ALDH"/>
    <property type="match status" value="1"/>
</dbReference>
<gene>
    <name evidence="10" type="ordered locus">P9211_03681</name>
</gene>
<dbReference type="AlphaFoldDB" id="A9BDY9"/>
<dbReference type="GO" id="GO:0004029">
    <property type="term" value="F:aldehyde dehydrogenase (NAD+) activity"/>
    <property type="evidence" value="ECO:0007669"/>
    <property type="project" value="TreeGrafter"/>
</dbReference>
<keyword evidence="3 5" id="KW-0560">Oxidoreductase</keyword>
<keyword evidence="4" id="KW-0520">NAD</keyword>
<evidence type="ECO:0000259" key="9">
    <source>
        <dbReference type="Pfam" id="PF00171"/>
    </source>
</evidence>
<evidence type="ECO:0000256" key="4">
    <source>
        <dbReference type="ARBA" id="ARBA00023027"/>
    </source>
</evidence>
<feature type="domain" description="Aldehyde dehydrogenase" evidence="9">
    <location>
        <begin position="16"/>
        <end position="421"/>
    </location>
</feature>
<dbReference type="InterPro" id="IPR015590">
    <property type="entry name" value="Aldehyde_DH_dom"/>
</dbReference>
<evidence type="ECO:0000256" key="5">
    <source>
        <dbReference type="PIRNR" id="PIRNR036492"/>
    </source>
</evidence>
<dbReference type="Proteomes" id="UP000000788">
    <property type="component" value="Chromosome"/>
</dbReference>
<dbReference type="SUPFAM" id="SSF53720">
    <property type="entry name" value="ALDH-like"/>
    <property type="match status" value="1"/>
</dbReference>
<dbReference type="Gene3D" id="3.40.309.10">
    <property type="entry name" value="Aldehyde Dehydrogenase, Chain A, domain 2"/>
    <property type="match status" value="1"/>
</dbReference>
<dbReference type="PROSITE" id="PS00687">
    <property type="entry name" value="ALDEHYDE_DEHYDR_GLU"/>
    <property type="match status" value="1"/>
</dbReference>
<dbReference type="PANTHER" id="PTHR43570:SF16">
    <property type="entry name" value="ALDEHYDE DEHYDROGENASE TYPE III, ISOFORM Q"/>
    <property type="match status" value="1"/>
</dbReference>
<evidence type="ECO:0000256" key="6">
    <source>
        <dbReference type="PIRSR" id="PIRSR036492-1"/>
    </source>
</evidence>
<evidence type="ECO:0000313" key="11">
    <source>
        <dbReference type="Proteomes" id="UP000000788"/>
    </source>
</evidence>
<dbReference type="GO" id="GO:0006081">
    <property type="term" value="P:aldehyde metabolic process"/>
    <property type="evidence" value="ECO:0007669"/>
    <property type="project" value="InterPro"/>
</dbReference>
<keyword evidence="2" id="KW-0521">NADP</keyword>
<evidence type="ECO:0000256" key="8">
    <source>
        <dbReference type="RuleBase" id="RU003345"/>
    </source>
</evidence>
<dbReference type="InterPro" id="IPR016162">
    <property type="entry name" value="Ald_DH_N"/>
</dbReference>
<organism evidence="10 11">
    <name type="scientific">Prochlorococcus marinus (strain MIT 9211)</name>
    <dbReference type="NCBI Taxonomy" id="93059"/>
    <lineage>
        <taxon>Bacteria</taxon>
        <taxon>Bacillati</taxon>
        <taxon>Cyanobacteriota</taxon>
        <taxon>Cyanophyceae</taxon>
        <taxon>Synechococcales</taxon>
        <taxon>Prochlorococcaceae</taxon>
        <taxon>Prochlorococcus</taxon>
    </lineage>
</organism>
<dbReference type="RefSeq" id="WP_012194923.1">
    <property type="nucleotide sequence ID" value="NC_009976.1"/>
</dbReference>
<keyword evidence="11" id="KW-1185">Reference proteome</keyword>
<dbReference type="STRING" id="93059.P9211_03681"/>
<dbReference type="HOGENOM" id="CLU_005391_3_1_3"/>
<feature type="active site" evidence="6 7">
    <location>
        <position position="199"/>
    </location>
</feature>
<evidence type="ECO:0000256" key="2">
    <source>
        <dbReference type="ARBA" id="ARBA00022857"/>
    </source>
</evidence>
<dbReference type="FunFam" id="3.40.309.10:FF:000003">
    <property type="entry name" value="Aldehyde dehydrogenase"/>
    <property type="match status" value="1"/>
</dbReference>
<dbReference type="InterPro" id="IPR016163">
    <property type="entry name" value="Ald_DH_C"/>
</dbReference>
<dbReference type="InterPro" id="IPR016161">
    <property type="entry name" value="Ald_DH/histidinol_DH"/>
</dbReference>
<dbReference type="EMBL" id="CP000878">
    <property type="protein sequence ID" value="ABX08299.1"/>
    <property type="molecule type" value="Genomic_DNA"/>
</dbReference>
<protein>
    <recommendedName>
        <fullName evidence="5">Aldehyde dehydrogenase</fullName>
    </recommendedName>
</protein>
<evidence type="ECO:0000313" key="10">
    <source>
        <dbReference type="EMBL" id="ABX08299.1"/>
    </source>
</evidence>
<evidence type="ECO:0000256" key="1">
    <source>
        <dbReference type="ARBA" id="ARBA00009986"/>
    </source>
</evidence>
<dbReference type="PANTHER" id="PTHR43570">
    <property type="entry name" value="ALDEHYDE DEHYDROGENASE"/>
    <property type="match status" value="1"/>
</dbReference>
<evidence type="ECO:0000256" key="7">
    <source>
        <dbReference type="PROSITE-ProRule" id="PRU10007"/>
    </source>
</evidence>
<reference evidence="10 11" key="1">
    <citation type="journal article" date="2007" name="PLoS Genet.">
        <title>Patterns and implications of gene gain and loss in the evolution of Prochlorococcus.</title>
        <authorList>
            <person name="Kettler G.C."/>
            <person name="Martiny A.C."/>
            <person name="Huang K."/>
            <person name="Zucker J."/>
            <person name="Coleman M.L."/>
            <person name="Rodrigue S."/>
            <person name="Chen F."/>
            <person name="Lapidus A."/>
            <person name="Ferriera S."/>
            <person name="Johnson J."/>
            <person name="Steglich C."/>
            <person name="Church G.M."/>
            <person name="Richardson P."/>
            <person name="Chisholm S.W."/>
        </authorList>
    </citation>
    <scope>NUCLEOTIDE SEQUENCE [LARGE SCALE GENOMIC DNA]</scope>
    <source>
        <strain evidence="11">MIT 9211</strain>
    </source>
</reference>
<dbReference type="InterPro" id="IPR029510">
    <property type="entry name" value="Ald_DH_CS_GLU"/>
</dbReference>
<comment type="similarity">
    <text evidence="1 5 8">Belongs to the aldehyde dehydrogenase family.</text>
</comment>
<evidence type="ECO:0000256" key="3">
    <source>
        <dbReference type="ARBA" id="ARBA00023002"/>
    </source>
</evidence>
<dbReference type="FunFam" id="3.40.605.10:FF:000004">
    <property type="entry name" value="Aldehyde dehydrogenase"/>
    <property type="match status" value="1"/>
</dbReference>
<dbReference type="eggNOG" id="COG1012">
    <property type="taxonomic scope" value="Bacteria"/>
</dbReference>
<dbReference type="Gene3D" id="3.40.605.10">
    <property type="entry name" value="Aldehyde Dehydrogenase, Chain A, domain 1"/>
    <property type="match status" value="1"/>
</dbReference>
<proteinExistence type="inferred from homology"/>
<sequence>MLEPVISGLTRSENWRRIQLKRLTAITEEHESEILSSLATDLGKPPTEGLFEIISLKQELKVAQKNLTDWMRPKLVNVPLFLKPGKAKLQNEPLGCVLIIGAWNYPFMLTLQPLISALAAGNTAVLKPSEFAPSTSNLIARLISKHFPKDIVRVLEGDSEFSKQLMNNKFDHIFFTGGSKTGAKIMEAAAKHLTPVTLELGGKNPAIVLKGSDLKTTAKRLVWGKSINSGQTCLAPNHLLVEEGIKDDLVECMCKSIIEFYGENPLDSPDLGKIINSNQFNRLIDLLNQIKTKNQILFGGDVDNKNKRISPTLIELDSINDPLIEEELFGPILPILSIPNLDFAISEIRKQPKPLAIYMFGGSGEQQKTLLDKSSSGGVCFNDVVMQAAIPELPFGGVGNSGMGRYHGKAGFDNFSHQKSILERPFWLDIQFRYPPYKIDISLFKKLFR</sequence>
<dbReference type="KEGG" id="pmj:P9211_03681"/>
<dbReference type="Pfam" id="PF00171">
    <property type="entry name" value="Aldedh"/>
    <property type="match status" value="1"/>
</dbReference>